<organism evidence="1 2">
    <name type="scientific">Caballeronia fortuita</name>
    <dbReference type="NCBI Taxonomy" id="1777138"/>
    <lineage>
        <taxon>Bacteria</taxon>
        <taxon>Pseudomonadati</taxon>
        <taxon>Pseudomonadota</taxon>
        <taxon>Betaproteobacteria</taxon>
        <taxon>Burkholderiales</taxon>
        <taxon>Burkholderiaceae</taxon>
        <taxon>Caballeronia</taxon>
    </lineage>
</organism>
<keyword evidence="2" id="KW-1185">Reference proteome</keyword>
<gene>
    <name evidence="1" type="ORF">AWB77_05380</name>
</gene>
<comment type="caution">
    <text evidence="1">The sequence shown here is derived from an EMBL/GenBank/DDBJ whole genome shotgun (WGS) entry which is preliminary data.</text>
</comment>
<protein>
    <submittedName>
        <fullName evidence="1">Uncharacterized protein</fullName>
    </submittedName>
</protein>
<dbReference type="Proteomes" id="UP000054903">
    <property type="component" value="Unassembled WGS sequence"/>
</dbReference>
<reference evidence="1" key="1">
    <citation type="submission" date="2016-01" db="EMBL/GenBank/DDBJ databases">
        <authorList>
            <person name="Peeters C."/>
        </authorList>
    </citation>
    <scope>NUCLEOTIDE SEQUENCE</scope>
    <source>
        <strain evidence="1">LMG 29320</strain>
    </source>
</reference>
<name>A0A158DI85_9BURK</name>
<accession>A0A158DI85</accession>
<proteinExistence type="predicted"/>
<sequence length="32" mass="3587">MGRGSRFMLLCYNLACLTLPLYGVSQIHDGEQ</sequence>
<dbReference type="AlphaFoldDB" id="A0A158DI85"/>
<dbReference type="EMBL" id="FCNX02000016">
    <property type="protein sequence ID" value="SAK94245.1"/>
    <property type="molecule type" value="Genomic_DNA"/>
</dbReference>
<dbReference type="STRING" id="1777138.AWB77_05380"/>
<evidence type="ECO:0000313" key="2">
    <source>
        <dbReference type="Proteomes" id="UP000054903"/>
    </source>
</evidence>
<evidence type="ECO:0000313" key="1">
    <source>
        <dbReference type="EMBL" id="SAK94245.1"/>
    </source>
</evidence>